<keyword evidence="2" id="KW-0269">Exonuclease</keyword>
<comment type="caution">
    <text evidence="2">The sequence shown here is derived from an EMBL/GenBank/DDBJ whole genome shotgun (WGS) entry which is preliminary data.</text>
</comment>
<keyword evidence="2" id="KW-0540">Nuclease</keyword>
<organism evidence="2 3">
    <name type="scientific">Streptomyces alkaliterrae</name>
    <dbReference type="NCBI Taxonomy" id="2213162"/>
    <lineage>
        <taxon>Bacteria</taxon>
        <taxon>Bacillati</taxon>
        <taxon>Actinomycetota</taxon>
        <taxon>Actinomycetes</taxon>
        <taxon>Kitasatosporales</taxon>
        <taxon>Streptomycetaceae</taxon>
        <taxon>Streptomyces</taxon>
    </lineage>
</organism>
<dbReference type="SUPFAM" id="SSF56219">
    <property type="entry name" value="DNase I-like"/>
    <property type="match status" value="1"/>
</dbReference>
<keyword evidence="2" id="KW-0378">Hydrolase</keyword>
<evidence type="ECO:0000313" key="1">
    <source>
        <dbReference type="EMBL" id="MBB1259577.1"/>
    </source>
</evidence>
<dbReference type="Proteomes" id="UP000517765">
    <property type="component" value="Unassembled WGS sequence"/>
</dbReference>
<dbReference type="GO" id="GO:0004519">
    <property type="term" value="F:endonuclease activity"/>
    <property type="evidence" value="ECO:0007669"/>
    <property type="project" value="UniProtKB-KW"/>
</dbReference>
<accession>A0A5P0YMU5</accession>
<dbReference type="Gene3D" id="3.60.10.10">
    <property type="entry name" value="Endonuclease/exonuclease/phosphatase"/>
    <property type="match status" value="1"/>
</dbReference>
<dbReference type="GO" id="GO:0004527">
    <property type="term" value="F:exonuclease activity"/>
    <property type="evidence" value="ECO:0007669"/>
    <property type="project" value="UniProtKB-KW"/>
</dbReference>
<dbReference type="EMBL" id="VJYK02000021">
    <property type="protein sequence ID" value="MQS00997.1"/>
    <property type="molecule type" value="Genomic_DNA"/>
</dbReference>
<evidence type="ECO:0000313" key="2">
    <source>
        <dbReference type="EMBL" id="MQS00997.1"/>
    </source>
</evidence>
<keyword evidence="2" id="KW-0255">Endonuclease</keyword>
<dbReference type="Proteomes" id="UP000320857">
    <property type="component" value="Unassembled WGS sequence"/>
</dbReference>
<sequence length="272" mass="31263">MFWNLFEAGIDRVSGDDRRWQAQVEVVRRQRPRVLMTTEGWGWHLDERAFFEEARSAFDMDGELFVAKTGCHQAVFWQRDVRAVEFEHVPHALADWHGHGAAVLRLPGWSTPLRFVVAHLDPFSPATRRVEADRLRRYADLRGYPTVLAMDANTVPPGDREPDLSLVPRHRREDHLMPGGRTVDRMPLHRLTGEEDDPLFVDAGAHLGDRRPTFGFHPPAEAPRRIDVFLLTVDLLDLLDSYRVVTDPRLEPDGDRLAASDHRPITIGLRRR</sequence>
<protein>
    <submittedName>
        <fullName evidence="2">Endonuclease/exonuclease/phosphatase family protein</fullName>
    </submittedName>
</protein>
<evidence type="ECO:0000313" key="4">
    <source>
        <dbReference type="Proteomes" id="UP000517765"/>
    </source>
</evidence>
<proteinExistence type="predicted"/>
<dbReference type="OrthoDB" id="3692508at2"/>
<keyword evidence="3" id="KW-1185">Reference proteome</keyword>
<name>A0A5P0YMU5_9ACTN</name>
<dbReference type="EMBL" id="JABJXA010000058">
    <property type="protein sequence ID" value="MBB1259577.1"/>
    <property type="molecule type" value="Genomic_DNA"/>
</dbReference>
<reference evidence="4" key="2">
    <citation type="submission" date="2020-05" db="EMBL/GenBank/DDBJ databases">
        <title>Classification of alakaliphilic streptomycetes isolated from an alkaline soil next to Lonar Crater, India and a proposal for the recognition of Streptomyces alkaliterrae sp. nov.</title>
        <authorList>
            <person name="Golinska P."/>
        </authorList>
    </citation>
    <scope>NUCLEOTIDE SEQUENCE [LARGE SCALE GENOMIC DNA]</scope>
    <source>
        <strain evidence="4">OF8</strain>
    </source>
</reference>
<dbReference type="InterPro" id="IPR036691">
    <property type="entry name" value="Endo/exonu/phosph_ase_sf"/>
</dbReference>
<evidence type="ECO:0000313" key="3">
    <source>
        <dbReference type="Proteomes" id="UP000320857"/>
    </source>
</evidence>
<reference evidence="1" key="3">
    <citation type="journal article" name="Syst. Appl. Microbiol.">
        <title>Streptomyces alkaliterrae sp. nov., isolated from an alkaline soil, and emended descriptions of Streptomyces alkaliphilus, Streptomyces calidiresistens and Streptomyces durbertensis.</title>
        <authorList>
            <person name="Swiecimska M."/>
            <person name="Golinska P."/>
            <person name="Nouioui I."/>
            <person name="Wypij M."/>
            <person name="Rai M."/>
            <person name="Sangal V."/>
            <person name="Goodfellow M."/>
        </authorList>
    </citation>
    <scope>NUCLEOTIDE SEQUENCE</scope>
    <source>
        <strain evidence="1">OF8</strain>
    </source>
</reference>
<gene>
    <name evidence="2" type="ORF">FNX44_003725</name>
    <name evidence="1" type="ORF">H3147_12140</name>
</gene>
<dbReference type="AlphaFoldDB" id="A0A5P0YMU5"/>
<reference evidence="2 3" key="1">
    <citation type="submission" date="2019-10" db="EMBL/GenBank/DDBJ databases">
        <title>Streptomyces sp. nov., a novel actinobacterium isolated from alkaline environment.</title>
        <authorList>
            <person name="Golinska P."/>
        </authorList>
    </citation>
    <scope>NUCLEOTIDE SEQUENCE [LARGE SCALE GENOMIC DNA]</scope>
    <source>
        <strain evidence="2 3">OF1</strain>
    </source>
</reference>